<evidence type="ECO:0000256" key="2">
    <source>
        <dbReference type="ARBA" id="ARBA00022840"/>
    </source>
</evidence>
<protein>
    <submittedName>
        <fullName evidence="7">Two-component system, NtrC family, response regulator GlrR</fullName>
    </submittedName>
</protein>
<evidence type="ECO:0000256" key="3">
    <source>
        <dbReference type="ARBA" id="ARBA00023015"/>
    </source>
</evidence>
<dbReference type="RefSeq" id="WP_084089235.1">
    <property type="nucleotide sequence ID" value="NZ_FWXD01000003.1"/>
</dbReference>
<dbReference type="PROSITE" id="PS50045">
    <property type="entry name" value="SIGMA54_INTERACT_4"/>
    <property type="match status" value="1"/>
</dbReference>
<dbReference type="InterPro" id="IPR027417">
    <property type="entry name" value="P-loop_NTPase"/>
</dbReference>
<dbReference type="InterPro" id="IPR011006">
    <property type="entry name" value="CheY-like_superfamily"/>
</dbReference>
<dbReference type="SUPFAM" id="SSF52172">
    <property type="entry name" value="CheY-like"/>
    <property type="match status" value="1"/>
</dbReference>
<dbReference type="GO" id="GO:0005524">
    <property type="term" value="F:ATP binding"/>
    <property type="evidence" value="ECO:0007669"/>
    <property type="project" value="UniProtKB-KW"/>
</dbReference>
<proteinExistence type="predicted"/>
<dbReference type="GO" id="GO:0043565">
    <property type="term" value="F:sequence-specific DNA binding"/>
    <property type="evidence" value="ECO:0007669"/>
    <property type="project" value="InterPro"/>
</dbReference>
<keyword evidence="1" id="KW-0547">Nucleotide-binding</keyword>
<dbReference type="InterPro" id="IPR009057">
    <property type="entry name" value="Homeodomain-like_sf"/>
</dbReference>
<dbReference type="CDD" id="cd00009">
    <property type="entry name" value="AAA"/>
    <property type="match status" value="1"/>
</dbReference>
<accession>A0A1W1X7E9</accession>
<keyword evidence="5" id="KW-0804">Transcription</keyword>
<evidence type="ECO:0000313" key="7">
    <source>
        <dbReference type="EMBL" id="SMC19754.1"/>
    </source>
</evidence>
<reference evidence="7 8" key="1">
    <citation type="submission" date="2017-04" db="EMBL/GenBank/DDBJ databases">
        <authorList>
            <person name="Afonso C.L."/>
            <person name="Miller P.J."/>
            <person name="Scott M.A."/>
            <person name="Spackman E."/>
            <person name="Goraichik I."/>
            <person name="Dimitrov K.M."/>
            <person name="Suarez D.L."/>
            <person name="Swayne D.E."/>
        </authorList>
    </citation>
    <scope>NUCLEOTIDE SEQUENCE [LARGE SCALE GENOMIC DNA]</scope>
    <source>
        <strain evidence="7 8">DSM 23236</strain>
    </source>
</reference>
<keyword evidence="2" id="KW-0067">ATP-binding</keyword>
<dbReference type="InterPro" id="IPR025943">
    <property type="entry name" value="Sigma_54_int_dom_ATP-bd_2"/>
</dbReference>
<dbReference type="Gene3D" id="3.40.50.2300">
    <property type="match status" value="1"/>
</dbReference>
<dbReference type="InterPro" id="IPR058031">
    <property type="entry name" value="AAA_lid_NorR"/>
</dbReference>
<dbReference type="Gene3D" id="1.10.8.60">
    <property type="match status" value="1"/>
</dbReference>
<dbReference type="InterPro" id="IPR003593">
    <property type="entry name" value="AAA+_ATPase"/>
</dbReference>
<gene>
    <name evidence="7" type="ORF">SAMN02745857_00784</name>
</gene>
<evidence type="ECO:0000259" key="6">
    <source>
        <dbReference type="PROSITE" id="PS50045"/>
    </source>
</evidence>
<dbReference type="Pfam" id="PF00158">
    <property type="entry name" value="Sigma54_activat"/>
    <property type="match status" value="1"/>
</dbReference>
<dbReference type="InterPro" id="IPR025944">
    <property type="entry name" value="Sigma_54_int_dom_CS"/>
</dbReference>
<dbReference type="SUPFAM" id="SSF46689">
    <property type="entry name" value="Homeodomain-like"/>
    <property type="match status" value="1"/>
</dbReference>
<dbReference type="PROSITE" id="PS00676">
    <property type="entry name" value="SIGMA54_INTERACT_2"/>
    <property type="match status" value="1"/>
</dbReference>
<organism evidence="7 8">
    <name type="scientific">Andreprevotia lacus DSM 23236</name>
    <dbReference type="NCBI Taxonomy" id="1121001"/>
    <lineage>
        <taxon>Bacteria</taxon>
        <taxon>Pseudomonadati</taxon>
        <taxon>Pseudomonadota</taxon>
        <taxon>Betaproteobacteria</taxon>
        <taxon>Neisseriales</taxon>
        <taxon>Chitinibacteraceae</taxon>
        <taxon>Andreprevotia</taxon>
    </lineage>
</organism>
<dbReference type="OrthoDB" id="3516932at2"/>
<evidence type="ECO:0000256" key="5">
    <source>
        <dbReference type="ARBA" id="ARBA00023163"/>
    </source>
</evidence>
<sequence>MSPLSVAVTALCMDSAALPALRAALADCRDLALADLCQSLSPYHGRALPEAALALVVTGAAALPAASALIARWRSEQPATPVLVVADDLPGEGLLGLLASGASDFLGVPFRADELLARLRRALSTRAAMPANPPQAAPLPRPAGNLPEPIGQSPAFRSQIARLGRIAQSEAGVLILGETGSGKEVCARTIHYSSQRAGGPWVAVNCGAIPQELVEDELFGHVKGAYTHAHAARPGLVREAEGGTLFLDEIDSLPLGAQAKLLRFLEDKQYRQVGANTMHKANVRVLAASNRCLKLLVATGAFRQDLFFRLNVLSLTLPALRERAEDIPLLAVHFVAQLCGDQGLPVPQLHPDALAALREHDWPGNVRELKHVLERAVLMSNGGMLLPADLDLPQPLVTDEAESFNLAKARAVERFERSYIERLLQTCEGNITQAARLAQKNRRALFELIRKHHIDASLYRG</sequence>
<dbReference type="EMBL" id="FWXD01000003">
    <property type="protein sequence ID" value="SMC19754.1"/>
    <property type="molecule type" value="Genomic_DNA"/>
</dbReference>
<dbReference type="GO" id="GO:0006355">
    <property type="term" value="P:regulation of DNA-templated transcription"/>
    <property type="evidence" value="ECO:0007669"/>
    <property type="project" value="InterPro"/>
</dbReference>
<dbReference type="Pfam" id="PF02954">
    <property type="entry name" value="HTH_8"/>
    <property type="match status" value="1"/>
</dbReference>
<dbReference type="InterPro" id="IPR002078">
    <property type="entry name" value="Sigma_54_int"/>
</dbReference>
<evidence type="ECO:0000256" key="1">
    <source>
        <dbReference type="ARBA" id="ARBA00022741"/>
    </source>
</evidence>
<dbReference type="SUPFAM" id="SSF52540">
    <property type="entry name" value="P-loop containing nucleoside triphosphate hydrolases"/>
    <property type="match status" value="1"/>
</dbReference>
<dbReference type="Pfam" id="PF25601">
    <property type="entry name" value="AAA_lid_14"/>
    <property type="match status" value="1"/>
</dbReference>
<keyword evidence="4" id="KW-0238">DNA-binding</keyword>
<dbReference type="FunFam" id="3.40.50.300:FF:000006">
    <property type="entry name" value="DNA-binding transcriptional regulator NtrC"/>
    <property type="match status" value="1"/>
</dbReference>
<evidence type="ECO:0000313" key="8">
    <source>
        <dbReference type="Proteomes" id="UP000192761"/>
    </source>
</evidence>
<dbReference type="PANTHER" id="PTHR32071">
    <property type="entry name" value="TRANSCRIPTIONAL REGULATORY PROTEIN"/>
    <property type="match status" value="1"/>
</dbReference>
<name>A0A1W1X7E9_9NEIS</name>
<keyword evidence="3" id="KW-0805">Transcription regulation</keyword>
<dbReference type="AlphaFoldDB" id="A0A1W1X7E9"/>
<feature type="domain" description="Sigma-54 factor interaction" evidence="6">
    <location>
        <begin position="149"/>
        <end position="378"/>
    </location>
</feature>
<dbReference type="SMART" id="SM00382">
    <property type="entry name" value="AAA"/>
    <property type="match status" value="1"/>
</dbReference>
<dbReference type="InterPro" id="IPR002197">
    <property type="entry name" value="HTH_Fis"/>
</dbReference>
<evidence type="ECO:0000256" key="4">
    <source>
        <dbReference type="ARBA" id="ARBA00023125"/>
    </source>
</evidence>
<keyword evidence="8" id="KW-1185">Reference proteome</keyword>
<dbReference type="Gene3D" id="1.10.10.60">
    <property type="entry name" value="Homeodomain-like"/>
    <property type="match status" value="1"/>
</dbReference>
<dbReference type="PROSITE" id="PS00688">
    <property type="entry name" value="SIGMA54_INTERACT_3"/>
    <property type="match status" value="1"/>
</dbReference>
<dbReference type="STRING" id="1121001.SAMN02745857_00784"/>
<dbReference type="Proteomes" id="UP000192761">
    <property type="component" value="Unassembled WGS sequence"/>
</dbReference>
<dbReference type="Gene3D" id="3.40.50.300">
    <property type="entry name" value="P-loop containing nucleotide triphosphate hydrolases"/>
    <property type="match status" value="1"/>
</dbReference>